<keyword evidence="3" id="KW-1185">Reference proteome</keyword>
<dbReference type="Proteomes" id="UP000324222">
    <property type="component" value="Unassembled WGS sequence"/>
</dbReference>
<evidence type="ECO:0000313" key="3">
    <source>
        <dbReference type="Proteomes" id="UP000324222"/>
    </source>
</evidence>
<proteinExistence type="predicted"/>
<dbReference type="EMBL" id="VSRR010049168">
    <property type="protein sequence ID" value="MPC78712.1"/>
    <property type="molecule type" value="Genomic_DNA"/>
</dbReference>
<comment type="caution">
    <text evidence="2">The sequence shown here is derived from an EMBL/GenBank/DDBJ whole genome shotgun (WGS) entry which is preliminary data.</text>
</comment>
<evidence type="ECO:0000313" key="2">
    <source>
        <dbReference type="EMBL" id="MPC78712.1"/>
    </source>
</evidence>
<dbReference type="AlphaFoldDB" id="A0A5B7I4L0"/>
<evidence type="ECO:0000256" key="1">
    <source>
        <dbReference type="SAM" id="MobiDB-lite"/>
    </source>
</evidence>
<feature type="compositionally biased region" description="Basic and acidic residues" evidence="1">
    <location>
        <begin position="42"/>
        <end position="55"/>
    </location>
</feature>
<sequence length="86" mass="9242">MEPSVSSKSRAKLPCEVGQKAASATRPPLPKLPLPTPPPARIIDRGESGRGRRYDLVPASASEGVRGHARRYTPDGAARRGPSWRT</sequence>
<name>A0A5B7I4L0_PORTR</name>
<feature type="region of interest" description="Disordered" evidence="1">
    <location>
        <begin position="1"/>
        <end position="86"/>
    </location>
</feature>
<gene>
    <name evidence="2" type="ORF">E2C01_073210</name>
</gene>
<accession>A0A5B7I4L0</accession>
<protein>
    <submittedName>
        <fullName evidence="2">Uncharacterized protein</fullName>
    </submittedName>
</protein>
<organism evidence="2 3">
    <name type="scientific">Portunus trituberculatus</name>
    <name type="common">Swimming crab</name>
    <name type="synonym">Neptunus trituberculatus</name>
    <dbReference type="NCBI Taxonomy" id="210409"/>
    <lineage>
        <taxon>Eukaryota</taxon>
        <taxon>Metazoa</taxon>
        <taxon>Ecdysozoa</taxon>
        <taxon>Arthropoda</taxon>
        <taxon>Crustacea</taxon>
        <taxon>Multicrustacea</taxon>
        <taxon>Malacostraca</taxon>
        <taxon>Eumalacostraca</taxon>
        <taxon>Eucarida</taxon>
        <taxon>Decapoda</taxon>
        <taxon>Pleocyemata</taxon>
        <taxon>Brachyura</taxon>
        <taxon>Eubrachyura</taxon>
        <taxon>Portunoidea</taxon>
        <taxon>Portunidae</taxon>
        <taxon>Portuninae</taxon>
        <taxon>Portunus</taxon>
    </lineage>
</organism>
<reference evidence="2 3" key="1">
    <citation type="submission" date="2019-05" db="EMBL/GenBank/DDBJ databases">
        <title>Another draft genome of Portunus trituberculatus and its Hox gene families provides insights of decapod evolution.</title>
        <authorList>
            <person name="Jeong J.-H."/>
            <person name="Song I."/>
            <person name="Kim S."/>
            <person name="Choi T."/>
            <person name="Kim D."/>
            <person name="Ryu S."/>
            <person name="Kim W."/>
        </authorList>
    </citation>
    <scope>NUCLEOTIDE SEQUENCE [LARGE SCALE GENOMIC DNA]</scope>
    <source>
        <tissue evidence="2">Muscle</tissue>
    </source>
</reference>
<feature type="compositionally biased region" description="Pro residues" evidence="1">
    <location>
        <begin position="27"/>
        <end position="40"/>
    </location>
</feature>